<keyword evidence="2" id="KW-1185">Reference proteome</keyword>
<gene>
    <name evidence="1" type="ORF">TELCIR_19614</name>
</gene>
<proteinExistence type="predicted"/>
<dbReference type="AlphaFoldDB" id="A0A2G9TLT3"/>
<organism evidence="1 2">
    <name type="scientific">Teladorsagia circumcincta</name>
    <name type="common">Brown stomach worm</name>
    <name type="synonym">Ostertagia circumcincta</name>
    <dbReference type="NCBI Taxonomy" id="45464"/>
    <lineage>
        <taxon>Eukaryota</taxon>
        <taxon>Metazoa</taxon>
        <taxon>Ecdysozoa</taxon>
        <taxon>Nematoda</taxon>
        <taxon>Chromadorea</taxon>
        <taxon>Rhabditida</taxon>
        <taxon>Rhabditina</taxon>
        <taxon>Rhabditomorpha</taxon>
        <taxon>Strongyloidea</taxon>
        <taxon>Trichostrongylidae</taxon>
        <taxon>Teladorsagia</taxon>
    </lineage>
</organism>
<feature type="non-terminal residue" evidence="1">
    <location>
        <position position="106"/>
    </location>
</feature>
<protein>
    <submittedName>
        <fullName evidence="1">Uncharacterized protein</fullName>
    </submittedName>
</protein>
<evidence type="ECO:0000313" key="2">
    <source>
        <dbReference type="Proteomes" id="UP000230423"/>
    </source>
</evidence>
<dbReference type="EMBL" id="KZ359338">
    <property type="protein sequence ID" value="PIO58936.1"/>
    <property type="molecule type" value="Genomic_DNA"/>
</dbReference>
<sequence length="106" mass="12077">YISPECTCMDEDGSAYDFCYHLPENKTIRGERFSCEHLSTLKSLGLLNTSQFPFAPGSIDPMFVAGFSEDHQEEALYLMNSIVKHKPEMKRMIVYDLGGVDRSLFK</sequence>
<dbReference type="Pfam" id="PF07801">
    <property type="entry name" value="DUF1647"/>
    <property type="match status" value="1"/>
</dbReference>
<dbReference type="PANTHER" id="PTHR31389:SF4">
    <property type="entry name" value="LD39211P"/>
    <property type="match status" value="1"/>
</dbReference>
<dbReference type="OrthoDB" id="5858000at2759"/>
<dbReference type="Proteomes" id="UP000230423">
    <property type="component" value="Unassembled WGS sequence"/>
</dbReference>
<accession>A0A2G9TLT3</accession>
<dbReference type="InterPro" id="IPR012444">
    <property type="entry name" value="DUF1647"/>
</dbReference>
<name>A0A2G9TLT3_TELCI</name>
<dbReference type="PANTHER" id="PTHR31389">
    <property type="entry name" value="LD39211P"/>
    <property type="match status" value="1"/>
</dbReference>
<evidence type="ECO:0000313" key="1">
    <source>
        <dbReference type="EMBL" id="PIO58936.1"/>
    </source>
</evidence>
<reference evidence="1 2" key="1">
    <citation type="submission" date="2015-09" db="EMBL/GenBank/DDBJ databases">
        <title>Draft genome of the parasitic nematode Teladorsagia circumcincta isolate WARC Sus (inbred).</title>
        <authorList>
            <person name="Mitreva M."/>
        </authorList>
    </citation>
    <scope>NUCLEOTIDE SEQUENCE [LARGE SCALE GENOMIC DNA]</scope>
    <source>
        <strain evidence="1 2">S</strain>
    </source>
</reference>
<feature type="non-terminal residue" evidence="1">
    <location>
        <position position="1"/>
    </location>
</feature>